<dbReference type="AlphaFoldDB" id="G0MTG6"/>
<dbReference type="EMBL" id="GL379811">
    <property type="protein sequence ID" value="EGT43591.1"/>
    <property type="molecule type" value="Genomic_DNA"/>
</dbReference>
<feature type="domain" description="Pre-mRNA polyadenylation factor Fip1" evidence="6">
    <location>
        <begin position="137"/>
        <end position="179"/>
    </location>
</feature>
<feature type="region of interest" description="Disordered" evidence="5">
    <location>
        <begin position="49"/>
        <end position="130"/>
    </location>
</feature>
<dbReference type="GO" id="GO:0006397">
    <property type="term" value="P:mRNA processing"/>
    <property type="evidence" value="ECO:0007669"/>
    <property type="project" value="UniProtKB-KW"/>
</dbReference>
<evidence type="ECO:0000256" key="3">
    <source>
        <dbReference type="ARBA" id="ARBA00022664"/>
    </source>
</evidence>
<dbReference type="Pfam" id="PF05182">
    <property type="entry name" value="Fip1"/>
    <property type="match status" value="1"/>
</dbReference>
<evidence type="ECO:0000259" key="6">
    <source>
        <dbReference type="Pfam" id="PF05182"/>
    </source>
</evidence>
<evidence type="ECO:0000256" key="1">
    <source>
        <dbReference type="ARBA" id="ARBA00004123"/>
    </source>
</evidence>
<feature type="region of interest" description="Disordered" evidence="5">
    <location>
        <begin position="338"/>
        <end position="511"/>
    </location>
</feature>
<dbReference type="InterPro" id="IPR007854">
    <property type="entry name" value="Fip1_dom"/>
</dbReference>
<keyword evidence="8" id="KW-1185">Reference proteome</keyword>
<protein>
    <recommendedName>
        <fullName evidence="6">Pre-mRNA polyadenylation factor Fip1 domain-containing protein</fullName>
    </recommendedName>
</protein>
<proteinExistence type="inferred from homology"/>
<feature type="compositionally biased region" description="Basic and acidic residues" evidence="5">
    <location>
        <begin position="453"/>
        <end position="492"/>
    </location>
</feature>
<dbReference type="OrthoDB" id="1917198at2759"/>
<dbReference type="OMA" id="QHSRAGF"/>
<dbReference type="STRING" id="135651.G0MTG6"/>
<evidence type="ECO:0000313" key="8">
    <source>
        <dbReference type="Proteomes" id="UP000008068"/>
    </source>
</evidence>
<gene>
    <name evidence="7" type="ORF">CAEBREN_20190</name>
</gene>
<dbReference type="HOGENOM" id="CLU_546578_0_0_1"/>
<keyword evidence="3" id="KW-0507">mRNA processing</keyword>
<evidence type="ECO:0000256" key="5">
    <source>
        <dbReference type="SAM" id="MobiDB-lite"/>
    </source>
</evidence>
<name>G0MTG6_CAEBE</name>
<dbReference type="GO" id="GO:0005847">
    <property type="term" value="C:mRNA cleavage and polyadenylation specificity factor complex"/>
    <property type="evidence" value="ECO:0007669"/>
    <property type="project" value="TreeGrafter"/>
</dbReference>
<organism evidence="8">
    <name type="scientific">Caenorhabditis brenneri</name>
    <name type="common">Nematode worm</name>
    <dbReference type="NCBI Taxonomy" id="135651"/>
    <lineage>
        <taxon>Eukaryota</taxon>
        <taxon>Metazoa</taxon>
        <taxon>Ecdysozoa</taxon>
        <taxon>Nematoda</taxon>
        <taxon>Chromadorea</taxon>
        <taxon>Rhabditida</taxon>
        <taxon>Rhabditina</taxon>
        <taxon>Rhabditomorpha</taxon>
        <taxon>Rhabditoidea</taxon>
        <taxon>Rhabditidae</taxon>
        <taxon>Peloderinae</taxon>
        <taxon>Caenorhabditis</taxon>
    </lineage>
</organism>
<evidence type="ECO:0000313" key="7">
    <source>
        <dbReference type="EMBL" id="EGT43591.1"/>
    </source>
</evidence>
<feature type="compositionally biased region" description="Basic and acidic residues" evidence="5">
    <location>
        <begin position="57"/>
        <end position="67"/>
    </location>
</feature>
<dbReference type="PANTHER" id="PTHR13484:SF0">
    <property type="entry name" value="PRE-MRNA 3'-END-PROCESSING FACTOR FIP1"/>
    <property type="match status" value="1"/>
</dbReference>
<feature type="compositionally biased region" description="Basic and acidic residues" evidence="5">
    <location>
        <begin position="411"/>
        <end position="435"/>
    </location>
</feature>
<accession>G0MTG6</accession>
<dbReference type="FunCoup" id="G0MTG6">
    <property type="interactions" value="298"/>
</dbReference>
<dbReference type="Proteomes" id="UP000008068">
    <property type="component" value="Unassembled WGS sequence"/>
</dbReference>
<feature type="compositionally biased region" description="Basic and acidic residues" evidence="5">
    <location>
        <begin position="107"/>
        <end position="124"/>
    </location>
</feature>
<dbReference type="PANTHER" id="PTHR13484">
    <property type="entry name" value="FIP1-LIKE 1 PROTEIN"/>
    <property type="match status" value="1"/>
</dbReference>
<feature type="compositionally biased region" description="Basic residues" evidence="5">
    <location>
        <begin position="400"/>
        <end position="410"/>
    </location>
</feature>
<feature type="compositionally biased region" description="Basic residues" evidence="5">
    <location>
        <begin position="436"/>
        <end position="452"/>
    </location>
</feature>
<reference evidence="8" key="1">
    <citation type="submission" date="2011-07" db="EMBL/GenBank/DDBJ databases">
        <authorList>
            <consortium name="Caenorhabditis brenneri Sequencing and Analysis Consortium"/>
            <person name="Wilson R.K."/>
        </authorList>
    </citation>
    <scope>NUCLEOTIDE SEQUENCE [LARGE SCALE GENOMIC DNA]</scope>
    <source>
        <strain evidence="8">PB2801</strain>
    </source>
</reference>
<dbReference type="InParanoid" id="G0MTG6"/>
<feature type="compositionally biased region" description="Acidic residues" evidence="5">
    <location>
        <begin position="68"/>
        <end position="99"/>
    </location>
</feature>
<evidence type="ECO:0000256" key="4">
    <source>
        <dbReference type="ARBA" id="ARBA00023242"/>
    </source>
</evidence>
<comment type="subcellular location">
    <subcellularLocation>
        <location evidence="1">Nucleus</location>
    </subcellularLocation>
</comment>
<dbReference type="InterPro" id="IPR051187">
    <property type="entry name" value="Pre-mRNA_3'-end_processing_reg"/>
</dbReference>
<comment type="similarity">
    <text evidence="2">Belongs to the FIP1 family.</text>
</comment>
<feature type="compositionally biased region" description="Pro residues" evidence="5">
    <location>
        <begin position="348"/>
        <end position="359"/>
    </location>
</feature>
<dbReference type="eggNOG" id="KOG1049">
    <property type="taxonomic scope" value="Eukaryota"/>
</dbReference>
<sequence length="511" mass="56732">MEEEIDNDAVIDLTDNNQLAPEALEDQQDADNLNNVDYLQDVDEIIREAENGEGVEAPEHVENGVEHGEDDSAEKNDEEEQVEEENNPFADDDDSDDEGGGVQVTIRKLEPTEKPAARQGKLDLDATPMINDKPIYDQDLATMEDRPWRKPGADITDYFNYGFTEETWNLYCERQKKLRIEFGGNQQAANNALLAGIKVTNPLANPVINSSSSVVKVLTDNGGRFKQPHQQTNTIQNEQVIRTVISGTTQPTSSMMDFSRPPPGMTMPPMGVPVVPIQSAPPTSVAEAPPGIDTTSDLPPGVESAPGVSAPAPFGGGLDLNLGLPPLGFNPNLPPPGLPPMGMMSAGLPPPGFSMPPPQFQVGQHSRAGFGPGPVATQPRGLMGSSSFGNLSDDDDERRSSRRKRSRSRSPRRDRDREDRRDRDSRRRSDRDADRSRRHRSRSTSGDRRRRRDDREREKRRERRDDEDRKKRSRRDDDDDSRRKEKSSKPKEDEEPTGTSGTGNEESPVVE</sequence>
<evidence type="ECO:0000256" key="2">
    <source>
        <dbReference type="ARBA" id="ARBA00007459"/>
    </source>
</evidence>
<keyword evidence="4" id="KW-0539">Nucleus</keyword>